<comment type="caution">
    <text evidence="1">The sequence shown here is derived from an EMBL/GenBank/DDBJ whole genome shotgun (WGS) entry which is preliminary data.</text>
</comment>
<gene>
    <name evidence="1" type="ORF">AAG570_012110</name>
</gene>
<reference evidence="1 2" key="1">
    <citation type="submission" date="2024-07" db="EMBL/GenBank/DDBJ databases">
        <title>Chromosome-level genome assembly of the water stick insect Ranatra chinensis (Heteroptera: Nepidae).</title>
        <authorList>
            <person name="Liu X."/>
        </authorList>
    </citation>
    <scope>NUCLEOTIDE SEQUENCE [LARGE SCALE GENOMIC DNA]</scope>
    <source>
        <strain evidence="1">Cailab_2021Rc</strain>
        <tissue evidence="1">Muscle</tissue>
    </source>
</reference>
<sequence length="108" mass="12641">MASKRRKMFYENKKQETTEIGKNTVTLFITYSLELWCSARSAVLKSYQFTLRLSHWSRCETPKNTDGFSEQMKRNGGSLFVAFPHNRNQKETLELIRLGHHQPPCSRS</sequence>
<evidence type="ECO:0000313" key="1">
    <source>
        <dbReference type="EMBL" id="KAL1130869.1"/>
    </source>
</evidence>
<dbReference type="EMBL" id="JBFDAA010000007">
    <property type="protein sequence ID" value="KAL1130869.1"/>
    <property type="molecule type" value="Genomic_DNA"/>
</dbReference>
<dbReference type="Proteomes" id="UP001558652">
    <property type="component" value="Unassembled WGS sequence"/>
</dbReference>
<keyword evidence="2" id="KW-1185">Reference proteome</keyword>
<proteinExistence type="predicted"/>
<dbReference type="AlphaFoldDB" id="A0ABD0YI84"/>
<organism evidence="1 2">
    <name type="scientific">Ranatra chinensis</name>
    <dbReference type="NCBI Taxonomy" id="642074"/>
    <lineage>
        <taxon>Eukaryota</taxon>
        <taxon>Metazoa</taxon>
        <taxon>Ecdysozoa</taxon>
        <taxon>Arthropoda</taxon>
        <taxon>Hexapoda</taxon>
        <taxon>Insecta</taxon>
        <taxon>Pterygota</taxon>
        <taxon>Neoptera</taxon>
        <taxon>Paraneoptera</taxon>
        <taxon>Hemiptera</taxon>
        <taxon>Heteroptera</taxon>
        <taxon>Panheteroptera</taxon>
        <taxon>Nepomorpha</taxon>
        <taxon>Nepidae</taxon>
        <taxon>Ranatrinae</taxon>
        <taxon>Ranatra</taxon>
    </lineage>
</organism>
<protein>
    <submittedName>
        <fullName evidence="1">Uncharacterized protein</fullName>
    </submittedName>
</protein>
<accession>A0ABD0YI84</accession>
<name>A0ABD0YI84_9HEMI</name>
<evidence type="ECO:0000313" key="2">
    <source>
        <dbReference type="Proteomes" id="UP001558652"/>
    </source>
</evidence>